<proteinExistence type="predicted"/>
<dbReference type="CDD" id="cd06170">
    <property type="entry name" value="LuxR_C_like"/>
    <property type="match status" value="1"/>
</dbReference>
<dbReference type="InterPro" id="IPR039420">
    <property type="entry name" value="WalR-like"/>
</dbReference>
<dbReference type="GO" id="GO:0006355">
    <property type="term" value="P:regulation of DNA-templated transcription"/>
    <property type="evidence" value="ECO:0007669"/>
    <property type="project" value="InterPro"/>
</dbReference>
<dbReference type="InterPro" id="IPR016032">
    <property type="entry name" value="Sig_transdc_resp-reg_C-effctor"/>
</dbReference>
<feature type="domain" description="HTH luxR-type" evidence="7">
    <location>
        <begin position="234"/>
        <end position="299"/>
    </location>
</feature>
<dbReference type="PANTHER" id="PTHR48111:SF1">
    <property type="entry name" value="TWO-COMPONENT RESPONSE REGULATOR ORR33"/>
    <property type="match status" value="1"/>
</dbReference>
<evidence type="ECO:0000256" key="1">
    <source>
        <dbReference type="ARBA" id="ARBA00022553"/>
    </source>
</evidence>
<dbReference type="InterPro" id="IPR036388">
    <property type="entry name" value="WH-like_DNA-bd_sf"/>
</dbReference>
<dbReference type="RefSeq" id="WP_016401339.1">
    <property type="nucleotide sequence ID" value="NZ_BARX01000009.1"/>
</dbReference>
<reference evidence="9" key="1">
    <citation type="journal article" date="2013" name="Genome Announc.">
        <title>Draft Genome Sequence of Agarivorans albus Strain MKT 106T, an Agarolytic Marine Bacterium.</title>
        <authorList>
            <person name="Yasuike M."/>
            <person name="Nakamura Y."/>
            <person name="Kai W."/>
            <person name="Fujiwara A."/>
            <person name="Fukui Y."/>
            <person name="Satomi M."/>
            <person name="Sano M."/>
        </authorList>
    </citation>
    <scope>NUCLEOTIDE SEQUENCE [LARGE SCALE GENOMIC DNA]</scope>
</reference>
<evidence type="ECO:0000256" key="4">
    <source>
        <dbReference type="ARBA" id="ARBA00023125"/>
    </source>
</evidence>
<feature type="modified residue" description="4-aspartylphosphate" evidence="6">
    <location>
        <position position="58"/>
    </location>
</feature>
<comment type="caution">
    <text evidence="9">The sequence shown here is derived from an EMBL/GenBank/DDBJ whole genome shotgun (WGS) entry which is preliminary data.</text>
</comment>
<dbReference type="InterPro" id="IPR011006">
    <property type="entry name" value="CheY-like_superfamily"/>
</dbReference>
<dbReference type="GO" id="GO:0000976">
    <property type="term" value="F:transcription cis-regulatory region binding"/>
    <property type="evidence" value="ECO:0007669"/>
    <property type="project" value="TreeGrafter"/>
</dbReference>
<evidence type="ECO:0000259" key="8">
    <source>
        <dbReference type="PROSITE" id="PS50110"/>
    </source>
</evidence>
<dbReference type="PANTHER" id="PTHR48111">
    <property type="entry name" value="REGULATOR OF RPOS"/>
    <property type="match status" value="1"/>
</dbReference>
<feature type="domain" description="Response regulatory" evidence="8">
    <location>
        <begin position="9"/>
        <end position="125"/>
    </location>
</feature>
<dbReference type="GO" id="GO:0005829">
    <property type="term" value="C:cytosol"/>
    <property type="evidence" value="ECO:0007669"/>
    <property type="project" value="TreeGrafter"/>
</dbReference>
<keyword evidence="1 6" id="KW-0597">Phosphoprotein</keyword>
<name>R9PT03_AGAAL</name>
<gene>
    <name evidence="9" type="ORF">AALB_1651</name>
</gene>
<dbReference type="PRINTS" id="PR00038">
    <property type="entry name" value="HTHLUXR"/>
</dbReference>
<dbReference type="SUPFAM" id="SSF46894">
    <property type="entry name" value="C-terminal effector domain of the bipartite response regulators"/>
    <property type="match status" value="1"/>
</dbReference>
<keyword evidence="3" id="KW-0805">Transcription regulation</keyword>
<dbReference type="Gene3D" id="3.40.50.2300">
    <property type="match status" value="1"/>
</dbReference>
<accession>R9PT03</accession>
<dbReference type="InterPro" id="IPR000792">
    <property type="entry name" value="Tscrpt_reg_LuxR_C"/>
</dbReference>
<keyword evidence="5" id="KW-0804">Transcription</keyword>
<evidence type="ECO:0000256" key="5">
    <source>
        <dbReference type="ARBA" id="ARBA00023163"/>
    </source>
</evidence>
<dbReference type="SMART" id="SM00448">
    <property type="entry name" value="REC"/>
    <property type="match status" value="1"/>
</dbReference>
<evidence type="ECO:0000256" key="6">
    <source>
        <dbReference type="PROSITE-ProRule" id="PRU00169"/>
    </source>
</evidence>
<dbReference type="Gene3D" id="1.10.10.10">
    <property type="entry name" value="Winged helix-like DNA-binding domain superfamily/Winged helix DNA-binding domain"/>
    <property type="match status" value="1"/>
</dbReference>
<keyword evidence="10" id="KW-1185">Reference proteome</keyword>
<evidence type="ECO:0000259" key="7">
    <source>
        <dbReference type="PROSITE" id="PS50043"/>
    </source>
</evidence>
<keyword evidence="2" id="KW-0902">Two-component regulatory system</keyword>
<dbReference type="AlphaFoldDB" id="R9PT03"/>
<sequence length="302" mass="33207">MNATNSKGLILVVDDATESVAMLNTALIEQGYTVLIAMDGQQALNISQRITPDLVLMDALMPNMDGFEACQQLKQNTQLSDIPVIFMTGLSSSESVVKGLESGGVDYINKPVKLDELFARIKVHISNSRLTRSAHGALDEIGQASFTANSRGEMIWVSAKASETLESQKDLPTPAAEVICPQLKQWLAHTPAKHSMLSLKNLNTALQVRYLGQSSPGEHLLRLVNNDDQSQRDSLRQRFSLTERESEVVLWLARGKTNREIAQILDMSPRTVNKHLEAVFTKLAVENRTSATAVCLAHLNDS</sequence>
<dbReference type="OrthoDB" id="8874570at2"/>
<evidence type="ECO:0000256" key="3">
    <source>
        <dbReference type="ARBA" id="ARBA00023015"/>
    </source>
</evidence>
<dbReference type="CDD" id="cd19920">
    <property type="entry name" value="REC_PA4781-like"/>
    <property type="match status" value="1"/>
</dbReference>
<evidence type="ECO:0000256" key="2">
    <source>
        <dbReference type="ARBA" id="ARBA00023012"/>
    </source>
</evidence>
<dbReference type="InterPro" id="IPR001789">
    <property type="entry name" value="Sig_transdc_resp-reg_receiver"/>
</dbReference>
<dbReference type="EMBL" id="BARX01000009">
    <property type="protein sequence ID" value="GAD01571.1"/>
    <property type="molecule type" value="Genomic_DNA"/>
</dbReference>
<evidence type="ECO:0000313" key="9">
    <source>
        <dbReference type="EMBL" id="GAD01571.1"/>
    </source>
</evidence>
<evidence type="ECO:0000313" key="10">
    <source>
        <dbReference type="Proteomes" id="UP000014461"/>
    </source>
</evidence>
<dbReference type="SUPFAM" id="SSF52172">
    <property type="entry name" value="CheY-like"/>
    <property type="match status" value="1"/>
</dbReference>
<dbReference type="GO" id="GO:0032993">
    <property type="term" value="C:protein-DNA complex"/>
    <property type="evidence" value="ECO:0007669"/>
    <property type="project" value="TreeGrafter"/>
</dbReference>
<dbReference type="Proteomes" id="UP000014461">
    <property type="component" value="Unassembled WGS sequence"/>
</dbReference>
<organism evidence="9 10">
    <name type="scientific">Agarivorans albus MKT 106</name>
    <dbReference type="NCBI Taxonomy" id="1331007"/>
    <lineage>
        <taxon>Bacteria</taxon>
        <taxon>Pseudomonadati</taxon>
        <taxon>Pseudomonadota</taxon>
        <taxon>Gammaproteobacteria</taxon>
        <taxon>Alteromonadales</taxon>
        <taxon>Alteromonadaceae</taxon>
        <taxon>Agarivorans</taxon>
    </lineage>
</organism>
<dbReference type="STRING" id="1331007.AALB_1651"/>
<dbReference type="SMART" id="SM00421">
    <property type="entry name" value="HTH_LUXR"/>
    <property type="match status" value="1"/>
</dbReference>
<dbReference type="PROSITE" id="PS50043">
    <property type="entry name" value="HTH_LUXR_2"/>
    <property type="match status" value="1"/>
</dbReference>
<dbReference type="Pfam" id="PF00196">
    <property type="entry name" value="GerE"/>
    <property type="match status" value="1"/>
</dbReference>
<keyword evidence="4" id="KW-0238">DNA-binding</keyword>
<dbReference type="GO" id="GO:0000156">
    <property type="term" value="F:phosphorelay response regulator activity"/>
    <property type="evidence" value="ECO:0007669"/>
    <property type="project" value="TreeGrafter"/>
</dbReference>
<protein>
    <submittedName>
        <fullName evidence="9">Two-component response regulator</fullName>
    </submittedName>
</protein>
<dbReference type="PROSITE" id="PS50110">
    <property type="entry name" value="RESPONSE_REGULATORY"/>
    <property type="match status" value="1"/>
</dbReference>
<dbReference type="Pfam" id="PF00072">
    <property type="entry name" value="Response_reg"/>
    <property type="match status" value="1"/>
</dbReference>
<dbReference type="PROSITE" id="PS00622">
    <property type="entry name" value="HTH_LUXR_1"/>
    <property type="match status" value="1"/>
</dbReference>